<evidence type="ECO:0000256" key="4">
    <source>
        <dbReference type="RuleBase" id="RU362132"/>
    </source>
</evidence>
<dbReference type="Gene3D" id="3.40.50.1220">
    <property type="entry name" value="TPP-binding domain"/>
    <property type="match status" value="1"/>
</dbReference>
<evidence type="ECO:0000259" key="5">
    <source>
        <dbReference type="Pfam" id="PF00205"/>
    </source>
</evidence>
<evidence type="ECO:0000256" key="1">
    <source>
        <dbReference type="ARBA" id="ARBA00007812"/>
    </source>
</evidence>
<dbReference type="InterPro" id="IPR011766">
    <property type="entry name" value="TPP_enzyme_TPP-bd"/>
</dbReference>
<sequence>MAKNSRHGGQILVDALKANGVTRVFSVPGESFLAALDGLYESGIENVVCRQEGGASMMAEAAAKLTGRPGIAFVTRGPGASNASSGIHVAMQDSTPMILFIGQISRSDRDREAFQEVDYRAMFGPLAKWVAEIDQTERIPEYLSRAFQIAMSGRPGPVVLALPEDMLSARVDTPDIPPAPPRVLAVAADAVTAVTEALAQAKRPLVVAGGGVWNQKAADDLAAFAAAWNLPVAVSFRRQSYMDNRLPHYVGDLGVGMNPALGAALEKADLVLSLGSRLGDSVTRGYELMNPARQDKRIAHVYPDPNELGHLWLPDPGIVADAPAMVAALAETTPPVGASWDAWTTECRTAYENWRKPKETPGAVKMENVVRWLSDNLPENAIITNGAGNYAAFLHRYYQWKQAGTQLAPTSGSMGYGLPAAISAKIAHPDRVVVCMAGDGCLQMTVNELSTALQYGAGVIVIVANNGQYGTIRMHQERHYPGRVSGTGLASPDFATLARAYGGHGETVTEDGEFAAAFARARAAGTLAVIELRLDPEALTSGATLSQIRAAAEAAAP</sequence>
<organism evidence="8 9">
    <name type="scientific">Paracoccus pacificus</name>
    <dbReference type="NCBI Taxonomy" id="1463598"/>
    <lineage>
        <taxon>Bacteria</taxon>
        <taxon>Pseudomonadati</taxon>
        <taxon>Pseudomonadota</taxon>
        <taxon>Alphaproteobacteria</taxon>
        <taxon>Rhodobacterales</taxon>
        <taxon>Paracoccaceae</taxon>
        <taxon>Paracoccus</taxon>
    </lineage>
</organism>
<protein>
    <submittedName>
        <fullName evidence="8">Thiamine pyrophosphate-binding protein</fullName>
    </submittedName>
</protein>
<evidence type="ECO:0000259" key="7">
    <source>
        <dbReference type="Pfam" id="PF02776"/>
    </source>
</evidence>
<name>A0ABW4R3K4_9RHOB</name>
<dbReference type="CDD" id="cd07035">
    <property type="entry name" value="TPP_PYR_POX_like"/>
    <property type="match status" value="1"/>
</dbReference>
<dbReference type="Gene3D" id="3.40.50.970">
    <property type="match status" value="2"/>
</dbReference>
<dbReference type="InterPro" id="IPR045229">
    <property type="entry name" value="TPP_enz"/>
</dbReference>
<keyword evidence="9" id="KW-1185">Reference proteome</keyword>
<feature type="domain" description="Thiamine pyrophosphate enzyme TPP-binding" evidence="6">
    <location>
        <begin position="386"/>
        <end position="531"/>
    </location>
</feature>
<comment type="similarity">
    <text evidence="1 4">Belongs to the TPP enzyme family.</text>
</comment>
<dbReference type="EMBL" id="JBHUEN010000010">
    <property type="protein sequence ID" value="MFD1880837.1"/>
    <property type="molecule type" value="Genomic_DNA"/>
</dbReference>
<dbReference type="Proteomes" id="UP001597213">
    <property type="component" value="Unassembled WGS sequence"/>
</dbReference>
<feature type="domain" description="Thiamine pyrophosphate enzyme N-terminal TPP-binding" evidence="7">
    <location>
        <begin position="7"/>
        <end position="121"/>
    </location>
</feature>
<dbReference type="CDD" id="cd00568">
    <property type="entry name" value="TPP_enzymes"/>
    <property type="match status" value="1"/>
</dbReference>
<proteinExistence type="inferred from homology"/>
<dbReference type="RefSeq" id="WP_379140212.1">
    <property type="nucleotide sequence ID" value="NZ_JBHUEN010000010.1"/>
</dbReference>
<dbReference type="InterPro" id="IPR029061">
    <property type="entry name" value="THDP-binding"/>
</dbReference>
<dbReference type="Pfam" id="PF00205">
    <property type="entry name" value="TPP_enzyme_M"/>
    <property type="match status" value="1"/>
</dbReference>
<dbReference type="InterPro" id="IPR012000">
    <property type="entry name" value="Thiamin_PyroP_enz_cen_dom"/>
</dbReference>
<comment type="caution">
    <text evidence="8">The sequence shown here is derived from an EMBL/GenBank/DDBJ whole genome shotgun (WGS) entry which is preliminary data.</text>
</comment>
<dbReference type="InterPro" id="IPR012001">
    <property type="entry name" value="Thiamin_PyroP_enz_TPP-bd_dom"/>
</dbReference>
<dbReference type="NCBIfam" id="NF006052">
    <property type="entry name" value="PRK08199.1"/>
    <property type="match status" value="1"/>
</dbReference>
<dbReference type="SUPFAM" id="SSF52467">
    <property type="entry name" value="DHS-like NAD/FAD-binding domain"/>
    <property type="match status" value="1"/>
</dbReference>
<keyword evidence="3 4" id="KW-0786">Thiamine pyrophosphate</keyword>
<evidence type="ECO:0000313" key="9">
    <source>
        <dbReference type="Proteomes" id="UP001597213"/>
    </source>
</evidence>
<accession>A0ABW4R3K4</accession>
<gene>
    <name evidence="8" type="ORF">ACFSCT_03800</name>
</gene>
<evidence type="ECO:0000313" key="8">
    <source>
        <dbReference type="EMBL" id="MFD1880837.1"/>
    </source>
</evidence>
<dbReference type="PROSITE" id="PS00187">
    <property type="entry name" value="TPP_ENZYMES"/>
    <property type="match status" value="1"/>
</dbReference>
<dbReference type="InterPro" id="IPR029035">
    <property type="entry name" value="DHS-like_NAD/FAD-binding_dom"/>
</dbReference>
<feature type="domain" description="Thiamine pyrophosphate enzyme central" evidence="5">
    <location>
        <begin position="192"/>
        <end position="329"/>
    </location>
</feature>
<evidence type="ECO:0000256" key="3">
    <source>
        <dbReference type="ARBA" id="ARBA00023052"/>
    </source>
</evidence>
<dbReference type="PANTHER" id="PTHR18968">
    <property type="entry name" value="THIAMINE PYROPHOSPHATE ENZYMES"/>
    <property type="match status" value="1"/>
</dbReference>
<dbReference type="InterPro" id="IPR000399">
    <property type="entry name" value="TPP-bd_CS"/>
</dbReference>
<reference evidence="9" key="1">
    <citation type="journal article" date="2019" name="Int. J. Syst. Evol. Microbiol.">
        <title>The Global Catalogue of Microorganisms (GCM) 10K type strain sequencing project: providing services to taxonomists for standard genome sequencing and annotation.</title>
        <authorList>
            <consortium name="The Broad Institute Genomics Platform"/>
            <consortium name="The Broad Institute Genome Sequencing Center for Infectious Disease"/>
            <person name="Wu L."/>
            <person name="Ma J."/>
        </authorList>
    </citation>
    <scope>NUCLEOTIDE SEQUENCE [LARGE SCALE GENOMIC DNA]</scope>
    <source>
        <strain evidence="9">CCUG 56029</strain>
    </source>
</reference>
<keyword evidence="2" id="KW-0808">Transferase</keyword>
<dbReference type="Pfam" id="PF02776">
    <property type="entry name" value="TPP_enzyme_N"/>
    <property type="match status" value="1"/>
</dbReference>
<evidence type="ECO:0000256" key="2">
    <source>
        <dbReference type="ARBA" id="ARBA00022679"/>
    </source>
</evidence>
<evidence type="ECO:0000259" key="6">
    <source>
        <dbReference type="Pfam" id="PF02775"/>
    </source>
</evidence>
<dbReference type="Pfam" id="PF02775">
    <property type="entry name" value="TPP_enzyme_C"/>
    <property type="match status" value="1"/>
</dbReference>
<dbReference type="SUPFAM" id="SSF52518">
    <property type="entry name" value="Thiamin diphosphate-binding fold (THDP-binding)"/>
    <property type="match status" value="2"/>
</dbReference>
<dbReference type="PANTHER" id="PTHR18968:SF120">
    <property type="entry name" value="ACETOLACTATE SYNTHASE LARGE SUBUNIT"/>
    <property type="match status" value="1"/>
</dbReference>